<dbReference type="AlphaFoldDB" id="A0A0A9FH19"/>
<evidence type="ECO:0000313" key="1">
    <source>
        <dbReference type="EMBL" id="JAE09431.1"/>
    </source>
</evidence>
<name>A0A0A9FH19_ARUDO</name>
<sequence>MSGLMPNCSINPVILSTAAMSFASRKPFSNVLKMTTLGTTPASFICRTHRNASSNLPSRQ</sequence>
<proteinExistence type="predicted"/>
<protein>
    <submittedName>
        <fullName evidence="1">Uncharacterized protein</fullName>
    </submittedName>
</protein>
<reference evidence="1" key="2">
    <citation type="journal article" date="2015" name="Data Brief">
        <title>Shoot transcriptome of the giant reed, Arundo donax.</title>
        <authorList>
            <person name="Barrero R.A."/>
            <person name="Guerrero F.D."/>
            <person name="Moolhuijzen P."/>
            <person name="Goolsby J.A."/>
            <person name="Tidwell J."/>
            <person name="Bellgard S.E."/>
            <person name="Bellgard M.I."/>
        </authorList>
    </citation>
    <scope>NUCLEOTIDE SEQUENCE</scope>
    <source>
        <tissue evidence="1">Shoot tissue taken approximately 20 cm above the soil surface</tissue>
    </source>
</reference>
<organism evidence="1">
    <name type="scientific">Arundo donax</name>
    <name type="common">Giant reed</name>
    <name type="synonym">Donax arundinaceus</name>
    <dbReference type="NCBI Taxonomy" id="35708"/>
    <lineage>
        <taxon>Eukaryota</taxon>
        <taxon>Viridiplantae</taxon>
        <taxon>Streptophyta</taxon>
        <taxon>Embryophyta</taxon>
        <taxon>Tracheophyta</taxon>
        <taxon>Spermatophyta</taxon>
        <taxon>Magnoliopsida</taxon>
        <taxon>Liliopsida</taxon>
        <taxon>Poales</taxon>
        <taxon>Poaceae</taxon>
        <taxon>PACMAD clade</taxon>
        <taxon>Arundinoideae</taxon>
        <taxon>Arundineae</taxon>
        <taxon>Arundo</taxon>
    </lineage>
</organism>
<dbReference type="EMBL" id="GBRH01188465">
    <property type="protein sequence ID" value="JAE09431.1"/>
    <property type="molecule type" value="Transcribed_RNA"/>
</dbReference>
<accession>A0A0A9FH19</accession>
<reference evidence="1" key="1">
    <citation type="submission" date="2014-09" db="EMBL/GenBank/DDBJ databases">
        <authorList>
            <person name="Magalhaes I.L.F."/>
            <person name="Oliveira U."/>
            <person name="Santos F.R."/>
            <person name="Vidigal T.H.D.A."/>
            <person name="Brescovit A.D."/>
            <person name="Santos A.J."/>
        </authorList>
    </citation>
    <scope>NUCLEOTIDE SEQUENCE</scope>
    <source>
        <tissue evidence="1">Shoot tissue taken approximately 20 cm above the soil surface</tissue>
    </source>
</reference>